<dbReference type="EMBL" id="CM003381">
    <property type="protein sequence ID" value="KOM57361.1"/>
    <property type="molecule type" value="Genomic_DNA"/>
</dbReference>
<evidence type="ECO:0000313" key="1">
    <source>
        <dbReference type="EMBL" id="KOM57361.1"/>
    </source>
</evidence>
<proteinExistence type="predicted"/>
<reference evidence="2" key="1">
    <citation type="journal article" date="2015" name="Proc. Natl. Acad. Sci. U.S.A.">
        <title>Genome sequencing of adzuki bean (Vigna angularis) provides insight into high starch and low fat accumulation and domestication.</title>
        <authorList>
            <person name="Yang K."/>
            <person name="Tian Z."/>
            <person name="Chen C."/>
            <person name="Luo L."/>
            <person name="Zhao B."/>
            <person name="Wang Z."/>
            <person name="Yu L."/>
            <person name="Li Y."/>
            <person name="Sun Y."/>
            <person name="Li W."/>
            <person name="Chen Y."/>
            <person name="Li Y."/>
            <person name="Zhang Y."/>
            <person name="Ai D."/>
            <person name="Zhao J."/>
            <person name="Shang C."/>
            <person name="Ma Y."/>
            <person name="Wu B."/>
            <person name="Wang M."/>
            <person name="Gao L."/>
            <person name="Sun D."/>
            <person name="Zhang P."/>
            <person name="Guo F."/>
            <person name="Wang W."/>
            <person name="Li Y."/>
            <person name="Wang J."/>
            <person name="Varshney R.K."/>
            <person name="Wang J."/>
            <person name="Ling H.Q."/>
            <person name="Wan P."/>
        </authorList>
    </citation>
    <scope>NUCLEOTIDE SEQUENCE</scope>
    <source>
        <strain evidence="2">cv. Jingnong 6</strain>
    </source>
</reference>
<gene>
    <name evidence="1" type="ORF">LR48_Vigan11g039400</name>
</gene>
<dbReference type="AlphaFoldDB" id="A0A0L9VQK7"/>
<organism evidence="1 2">
    <name type="scientific">Phaseolus angularis</name>
    <name type="common">Azuki bean</name>
    <name type="synonym">Vigna angularis</name>
    <dbReference type="NCBI Taxonomy" id="3914"/>
    <lineage>
        <taxon>Eukaryota</taxon>
        <taxon>Viridiplantae</taxon>
        <taxon>Streptophyta</taxon>
        <taxon>Embryophyta</taxon>
        <taxon>Tracheophyta</taxon>
        <taxon>Spermatophyta</taxon>
        <taxon>Magnoliopsida</taxon>
        <taxon>eudicotyledons</taxon>
        <taxon>Gunneridae</taxon>
        <taxon>Pentapetalae</taxon>
        <taxon>rosids</taxon>
        <taxon>fabids</taxon>
        <taxon>Fabales</taxon>
        <taxon>Fabaceae</taxon>
        <taxon>Papilionoideae</taxon>
        <taxon>50 kb inversion clade</taxon>
        <taxon>NPAAA clade</taxon>
        <taxon>indigoferoid/millettioid clade</taxon>
        <taxon>Phaseoleae</taxon>
        <taxon>Vigna</taxon>
    </lineage>
</organism>
<name>A0A0L9VQK7_PHAAN</name>
<protein>
    <submittedName>
        <fullName evidence="1">Uncharacterized protein</fullName>
    </submittedName>
</protein>
<dbReference type="Proteomes" id="UP000053144">
    <property type="component" value="Chromosome 11"/>
</dbReference>
<sequence length="82" mass="9334">MAKKEKAVREIMEEEEELQVHDLVENRKKINSSRNPIRGNSMSVHLPVMADVAFPNSFQVTDDDLVTPEAVEEKAIHLLTSF</sequence>
<dbReference type="Gramene" id="KOM57361">
    <property type="protein sequence ID" value="KOM57361"/>
    <property type="gene ID" value="LR48_Vigan11g039400"/>
</dbReference>
<accession>A0A0L9VQK7</accession>
<evidence type="ECO:0000313" key="2">
    <source>
        <dbReference type="Proteomes" id="UP000053144"/>
    </source>
</evidence>